<protein>
    <submittedName>
        <fullName evidence="2">Uncharacterized protein</fullName>
    </submittedName>
</protein>
<dbReference type="Proteomes" id="UP000447434">
    <property type="component" value="Chromosome 8"/>
</dbReference>
<organism evidence="2 3">
    <name type="scientific">Lupinus albus</name>
    <name type="common">White lupine</name>
    <name type="synonym">Lupinus termis</name>
    <dbReference type="NCBI Taxonomy" id="3870"/>
    <lineage>
        <taxon>Eukaryota</taxon>
        <taxon>Viridiplantae</taxon>
        <taxon>Streptophyta</taxon>
        <taxon>Embryophyta</taxon>
        <taxon>Tracheophyta</taxon>
        <taxon>Spermatophyta</taxon>
        <taxon>Magnoliopsida</taxon>
        <taxon>eudicotyledons</taxon>
        <taxon>Gunneridae</taxon>
        <taxon>Pentapetalae</taxon>
        <taxon>rosids</taxon>
        <taxon>fabids</taxon>
        <taxon>Fabales</taxon>
        <taxon>Fabaceae</taxon>
        <taxon>Papilionoideae</taxon>
        <taxon>50 kb inversion clade</taxon>
        <taxon>genistoids sensu lato</taxon>
        <taxon>core genistoids</taxon>
        <taxon>Genisteae</taxon>
        <taxon>Lupinus</taxon>
    </lineage>
</organism>
<evidence type="ECO:0000256" key="1">
    <source>
        <dbReference type="SAM" id="MobiDB-lite"/>
    </source>
</evidence>
<feature type="region of interest" description="Disordered" evidence="1">
    <location>
        <begin position="1"/>
        <end position="94"/>
    </location>
</feature>
<comment type="caution">
    <text evidence="2">The sequence shown here is derived from an EMBL/GenBank/DDBJ whole genome shotgun (WGS) entry which is preliminary data.</text>
</comment>
<keyword evidence="3" id="KW-1185">Reference proteome</keyword>
<dbReference type="AlphaFoldDB" id="A0A6A4Q585"/>
<proteinExistence type="predicted"/>
<dbReference type="EMBL" id="WOCE01000008">
    <property type="protein sequence ID" value="KAE9608793.1"/>
    <property type="molecule type" value="Genomic_DNA"/>
</dbReference>
<evidence type="ECO:0000313" key="2">
    <source>
        <dbReference type="EMBL" id="KAE9608793.1"/>
    </source>
</evidence>
<name>A0A6A4Q585_LUPAL</name>
<gene>
    <name evidence="2" type="ORF">Lalb_Chr08g0239431</name>
</gene>
<reference evidence="3" key="1">
    <citation type="journal article" date="2020" name="Nat. Commun.">
        <title>Genome sequence of the cluster root forming white lupin.</title>
        <authorList>
            <person name="Hufnagel B."/>
            <person name="Marques A."/>
            <person name="Soriano A."/>
            <person name="Marques L."/>
            <person name="Divol F."/>
            <person name="Doumas P."/>
            <person name="Sallet E."/>
            <person name="Mancinotti D."/>
            <person name="Carrere S."/>
            <person name="Marande W."/>
            <person name="Arribat S."/>
            <person name="Keller J."/>
            <person name="Huneau C."/>
            <person name="Blein T."/>
            <person name="Aime D."/>
            <person name="Laguerre M."/>
            <person name="Taylor J."/>
            <person name="Schubert V."/>
            <person name="Nelson M."/>
            <person name="Geu-Flores F."/>
            <person name="Crespi M."/>
            <person name="Gallardo-Guerrero K."/>
            <person name="Delaux P.-M."/>
            <person name="Salse J."/>
            <person name="Berges H."/>
            <person name="Guyot R."/>
            <person name="Gouzy J."/>
            <person name="Peret B."/>
        </authorList>
    </citation>
    <scope>NUCLEOTIDE SEQUENCE [LARGE SCALE GENOMIC DNA]</scope>
    <source>
        <strain evidence="3">cv. Amiga</strain>
    </source>
</reference>
<evidence type="ECO:0000313" key="3">
    <source>
        <dbReference type="Proteomes" id="UP000447434"/>
    </source>
</evidence>
<dbReference type="OrthoDB" id="1436147at2759"/>
<sequence>MGGCVSSPKDLELNEGEQAPIESPNSPKNVEGETLAQETKEVGEKEESEKKEEPLVELSGNKEEKVDAASEAKEEAKVEEPKAEDKKDEPLVTL</sequence>
<accession>A0A6A4Q585</accession>
<feature type="compositionally biased region" description="Basic and acidic residues" evidence="1">
    <location>
        <begin position="38"/>
        <end position="94"/>
    </location>
</feature>